<keyword evidence="4" id="KW-0234">DNA repair</keyword>
<evidence type="ECO:0000256" key="4">
    <source>
        <dbReference type="ARBA" id="ARBA00023204"/>
    </source>
</evidence>
<dbReference type="InterPro" id="IPR043502">
    <property type="entry name" value="DNA/RNA_pol_sf"/>
</dbReference>
<dbReference type="Gene3D" id="1.10.150.20">
    <property type="entry name" value="5' to 3' exonuclease, C-terminal subdomain"/>
    <property type="match status" value="1"/>
</dbReference>
<dbReference type="Pfam" id="PF00817">
    <property type="entry name" value="IMS"/>
    <property type="match status" value="1"/>
</dbReference>
<dbReference type="PANTHER" id="PTHR11076:SF34">
    <property type="entry name" value="PROTEIN UMUC"/>
    <property type="match status" value="1"/>
</dbReference>
<proteinExistence type="inferred from homology"/>
<dbReference type="Proteomes" id="UP000715095">
    <property type="component" value="Unassembled WGS sequence"/>
</dbReference>
<dbReference type="Gene3D" id="3.30.70.270">
    <property type="match status" value="1"/>
</dbReference>
<evidence type="ECO:0000259" key="6">
    <source>
        <dbReference type="PROSITE" id="PS50173"/>
    </source>
</evidence>
<protein>
    <submittedName>
        <fullName evidence="7">Y-family DNA polymerase</fullName>
    </submittedName>
</protein>
<evidence type="ECO:0000256" key="3">
    <source>
        <dbReference type="ARBA" id="ARBA00023199"/>
    </source>
</evidence>
<dbReference type="EMBL" id="JACJJC010000009">
    <property type="protein sequence ID" value="MBM6704183.1"/>
    <property type="molecule type" value="Genomic_DNA"/>
</dbReference>
<keyword evidence="2" id="KW-0227">DNA damage</keyword>
<evidence type="ECO:0000313" key="7">
    <source>
        <dbReference type="EMBL" id="MBM6704183.1"/>
    </source>
</evidence>
<keyword evidence="8" id="KW-1185">Reference proteome</keyword>
<comment type="caution">
    <text evidence="7">The sequence shown here is derived from an EMBL/GenBank/DDBJ whole genome shotgun (WGS) entry which is preliminary data.</text>
</comment>
<dbReference type="CDD" id="cd01700">
    <property type="entry name" value="PolY_Pol_V_umuC"/>
    <property type="match status" value="1"/>
</dbReference>
<dbReference type="Gene3D" id="3.40.1170.60">
    <property type="match status" value="1"/>
</dbReference>
<evidence type="ECO:0000256" key="5">
    <source>
        <dbReference type="ARBA" id="ARBA00023236"/>
    </source>
</evidence>
<evidence type="ECO:0000256" key="2">
    <source>
        <dbReference type="ARBA" id="ARBA00022763"/>
    </source>
</evidence>
<organism evidence="7 8">
    <name type="scientific">Sutterella massiliensis</name>
    <dbReference type="NCBI Taxonomy" id="1816689"/>
    <lineage>
        <taxon>Bacteria</taxon>
        <taxon>Pseudomonadati</taxon>
        <taxon>Pseudomonadota</taxon>
        <taxon>Betaproteobacteria</taxon>
        <taxon>Burkholderiales</taxon>
        <taxon>Sutterellaceae</taxon>
        <taxon>Sutterella</taxon>
    </lineage>
</organism>
<dbReference type="PROSITE" id="PS50173">
    <property type="entry name" value="UMUC"/>
    <property type="match status" value="1"/>
</dbReference>
<accession>A0ABS2DU06</accession>
<reference evidence="7 8" key="1">
    <citation type="journal article" date="2021" name="Sci. Rep.">
        <title>The distribution of antibiotic resistance genes in chicken gut microbiota commensals.</title>
        <authorList>
            <person name="Juricova H."/>
            <person name="Matiasovicova J."/>
            <person name="Kubasova T."/>
            <person name="Cejkova D."/>
            <person name="Rychlik I."/>
        </authorList>
    </citation>
    <scope>NUCLEOTIDE SEQUENCE [LARGE SCALE GENOMIC DNA]</scope>
    <source>
        <strain evidence="7 8">An829</strain>
    </source>
</reference>
<keyword evidence="5" id="KW-0742">SOS response</keyword>
<dbReference type="Pfam" id="PF11799">
    <property type="entry name" value="IMS_C"/>
    <property type="match status" value="1"/>
</dbReference>
<sequence length="431" mass="48112">MPIIMHIDGNSFYCSAERVFRPELRKKPVVVLSNNDGCVVALTKEAKALGLKRGTPYFKVRGLCKAKGVAVLSSNYELYQSMSGRFQRTVADMVPRMESYSIDEVFCDLTGIADKEPEKLTELAQAVRARVLKWTGIPTCAGIAPTKTLAKLCDHFAKTFPVYGGVVNWLALSPARREKALAITPVKEIWGIGGRTREKLEGMRIRTALDFTRMNPYVVRRHFGVTLERTLREMNGVACLPFEENARARQQILRSRSFAKPCSDLAAIVTAASVHMTEAVRTLRRQKCAAKTVGVLFHTDPFRQDLPQYGCTPAKALEIPSADILTLTSAAVELVNTWWRPGFEYKKAGVYLTDLVPAGETFMPETLFCSEDPEKLERRERVQCAIDELARRFGKNIVVPASTKLAAGWEMKRDLLSPCCTTRIEDILAVS</sequence>
<dbReference type="InterPro" id="IPR043128">
    <property type="entry name" value="Rev_trsase/Diguanyl_cyclase"/>
</dbReference>
<dbReference type="RefSeq" id="WP_205102656.1">
    <property type="nucleotide sequence ID" value="NZ_JACJJC010000009.1"/>
</dbReference>
<dbReference type="Pfam" id="PF13438">
    <property type="entry name" value="DUF4113"/>
    <property type="match status" value="1"/>
</dbReference>
<feature type="domain" description="UmuC" evidence="6">
    <location>
        <begin position="4"/>
        <end position="193"/>
    </location>
</feature>
<dbReference type="PANTHER" id="PTHR11076">
    <property type="entry name" value="DNA REPAIR POLYMERASE UMUC / TRANSFERASE FAMILY MEMBER"/>
    <property type="match status" value="1"/>
</dbReference>
<gene>
    <name evidence="7" type="ORF">H6A60_06765</name>
</gene>
<dbReference type="InterPro" id="IPR050116">
    <property type="entry name" value="DNA_polymerase-Y"/>
</dbReference>
<evidence type="ECO:0000313" key="8">
    <source>
        <dbReference type="Proteomes" id="UP000715095"/>
    </source>
</evidence>
<dbReference type="InterPro" id="IPR001126">
    <property type="entry name" value="UmuC"/>
</dbReference>
<dbReference type="InterPro" id="IPR017961">
    <property type="entry name" value="DNA_pol_Y-fam_little_finger"/>
</dbReference>
<dbReference type="SUPFAM" id="SSF56672">
    <property type="entry name" value="DNA/RNA polymerases"/>
    <property type="match status" value="1"/>
</dbReference>
<keyword evidence="3" id="KW-0741">SOS mutagenesis</keyword>
<dbReference type="InterPro" id="IPR025188">
    <property type="entry name" value="DUF4113"/>
</dbReference>
<comment type="similarity">
    <text evidence="1">Belongs to the DNA polymerase type-Y family.</text>
</comment>
<evidence type="ECO:0000256" key="1">
    <source>
        <dbReference type="ARBA" id="ARBA00010945"/>
    </source>
</evidence>
<name>A0ABS2DU06_9BURK</name>